<evidence type="ECO:0000313" key="2">
    <source>
        <dbReference type="EMBL" id="NMP04242.1"/>
    </source>
</evidence>
<keyword evidence="1" id="KW-1133">Transmembrane helix</keyword>
<protein>
    <submittedName>
        <fullName evidence="2">Uncharacterized protein</fullName>
    </submittedName>
</protein>
<keyword evidence="1" id="KW-0472">Membrane</keyword>
<dbReference type="AlphaFoldDB" id="A0AAP6Y3A0"/>
<proteinExistence type="predicted"/>
<feature type="transmembrane region" description="Helical" evidence="1">
    <location>
        <begin position="115"/>
        <end position="136"/>
    </location>
</feature>
<sequence>MAISLYLYSTWEVSSYLPIRHWFLNNGFGDVYTYGNGFFRVQIKGNALIPFFAMVSNFLYLKTQQKKYRFSEAFLLLATLFAGNFMYLIGCGFYYICTFLMQTNYLSKVRGLKNITLLFASILIIPIAVTSAVNVIEKKSTGQVSSIGTRIDQAEVLLSDMSDDVFTVLAGKGLGNTLDVTTSARDYTGNIYFELQGVYFLNQLGFIFLALYILALFYLYSKFIYFNHLGLIYLSYVGYAISNPYILDTNHIIVIITLCLLSKLIRANMLVTGKFSRNVY</sequence>
<feature type="transmembrane region" description="Helical" evidence="1">
    <location>
        <begin position="204"/>
        <end position="225"/>
    </location>
</feature>
<feature type="transmembrane region" description="Helical" evidence="1">
    <location>
        <begin position="73"/>
        <end position="95"/>
    </location>
</feature>
<evidence type="ECO:0000313" key="3">
    <source>
        <dbReference type="Proteomes" id="UP000549590"/>
    </source>
</evidence>
<dbReference type="EMBL" id="JABBYB010000010">
    <property type="protein sequence ID" value="NMP04242.1"/>
    <property type="molecule type" value="Genomic_DNA"/>
</dbReference>
<evidence type="ECO:0000256" key="1">
    <source>
        <dbReference type="SAM" id="Phobius"/>
    </source>
</evidence>
<accession>A0AAP6Y3A0</accession>
<organism evidence="2 3">
    <name type="scientific">Pseudoalteromonas arctica</name>
    <dbReference type="NCBI Taxonomy" id="394751"/>
    <lineage>
        <taxon>Bacteria</taxon>
        <taxon>Pseudomonadati</taxon>
        <taxon>Pseudomonadota</taxon>
        <taxon>Gammaproteobacteria</taxon>
        <taxon>Alteromonadales</taxon>
        <taxon>Pseudoalteromonadaceae</taxon>
        <taxon>Pseudoalteromonas</taxon>
    </lineage>
</organism>
<dbReference type="RefSeq" id="WP_169044966.1">
    <property type="nucleotide sequence ID" value="NZ_JABBYB010000010.1"/>
</dbReference>
<feature type="transmembrane region" description="Helical" evidence="1">
    <location>
        <begin position="43"/>
        <end position="61"/>
    </location>
</feature>
<gene>
    <name evidence="2" type="ORF">HHE94_16170</name>
</gene>
<keyword evidence="1" id="KW-0812">Transmembrane</keyword>
<comment type="caution">
    <text evidence="2">The sequence shown here is derived from an EMBL/GenBank/DDBJ whole genome shotgun (WGS) entry which is preliminary data.</text>
</comment>
<dbReference type="Proteomes" id="UP000549590">
    <property type="component" value="Unassembled WGS sequence"/>
</dbReference>
<name>A0AAP6Y3A0_9GAMM</name>
<reference evidence="2 3" key="1">
    <citation type="submission" date="2020-04" db="EMBL/GenBank/DDBJ databases">
        <title>Genome sequencing and assembly of Pseudoalteromonas arctica.</title>
        <authorList>
            <person name="Cook G.M."/>
        </authorList>
    </citation>
    <scope>NUCLEOTIDE SEQUENCE [LARGE SCALE GENOMIC DNA]</scope>
    <source>
        <strain evidence="2 3">NEC-BIFX-2020_001</strain>
    </source>
</reference>
<feature type="transmembrane region" description="Helical" evidence="1">
    <location>
        <begin position="245"/>
        <end position="265"/>
    </location>
</feature>